<evidence type="ECO:0000313" key="9">
    <source>
        <dbReference type="RefSeq" id="XP_018026425.1"/>
    </source>
</evidence>
<dbReference type="PANTHER" id="PTHR11988:SF27">
    <property type="entry name" value="GH27708P"/>
    <property type="match status" value="1"/>
</dbReference>
<dbReference type="PROSITE" id="PS50217">
    <property type="entry name" value="BZIP"/>
    <property type="match status" value="1"/>
</dbReference>
<keyword evidence="5" id="KW-0539">Nucleus</keyword>
<feature type="region of interest" description="Disordered" evidence="6">
    <location>
        <begin position="338"/>
        <end position="374"/>
    </location>
</feature>
<dbReference type="Gene3D" id="1.20.5.170">
    <property type="match status" value="1"/>
</dbReference>
<evidence type="ECO:0000313" key="8">
    <source>
        <dbReference type="Proteomes" id="UP000694843"/>
    </source>
</evidence>
<proteinExistence type="predicted"/>
<evidence type="ECO:0000313" key="12">
    <source>
        <dbReference type="RefSeq" id="XP_047735683.1"/>
    </source>
</evidence>
<dbReference type="InterPro" id="IPR004827">
    <property type="entry name" value="bZIP"/>
</dbReference>
<comment type="subcellular location">
    <subcellularLocation>
        <location evidence="1">Nucleus</location>
    </subcellularLocation>
</comment>
<dbReference type="GO" id="GO:0000981">
    <property type="term" value="F:DNA-binding transcription factor activity, RNA polymerase II-specific"/>
    <property type="evidence" value="ECO:0007669"/>
    <property type="project" value="TreeGrafter"/>
</dbReference>
<feature type="compositionally biased region" description="Basic and acidic residues" evidence="6">
    <location>
        <begin position="361"/>
        <end position="374"/>
    </location>
</feature>
<keyword evidence="8" id="KW-1185">Reference proteome</keyword>
<dbReference type="PANTHER" id="PTHR11988">
    <property type="entry name" value="THYROTROPH EMBRYONIC FACTOR RELATED"/>
    <property type="match status" value="1"/>
</dbReference>
<keyword evidence="3" id="KW-0238">DNA-binding</keyword>
<dbReference type="GeneID" id="108681861"/>
<dbReference type="SMART" id="SM00338">
    <property type="entry name" value="BRLZ"/>
    <property type="match status" value="1"/>
</dbReference>
<keyword evidence="2" id="KW-0805">Transcription regulation</keyword>
<dbReference type="RefSeq" id="XP_047735684.1">
    <property type="nucleotide sequence ID" value="XM_047879728.1"/>
</dbReference>
<dbReference type="GO" id="GO:0005634">
    <property type="term" value="C:nucleus"/>
    <property type="evidence" value="ECO:0007669"/>
    <property type="project" value="UniProtKB-SubCell"/>
</dbReference>
<organism evidence="8 9">
    <name type="scientific">Hyalella azteca</name>
    <name type="common">Amphipod</name>
    <dbReference type="NCBI Taxonomy" id="294128"/>
    <lineage>
        <taxon>Eukaryota</taxon>
        <taxon>Metazoa</taxon>
        <taxon>Ecdysozoa</taxon>
        <taxon>Arthropoda</taxon>
        <taxon>Crustacea</taxon>
        <taxon>Multicrustacea</taxon>
        <taxon>Malacostraca</taxon>
        <taxon>Eumalacostraca</taxon>
        <taxon>Peracarida</taxon>
        <taxon>Amphipoda</taxon>
        <taxon>Senticaudata</taxon>
        <taxon>Talitrida</taxon>
        <taxon>Talitroidea</taxon>
        <taxon>Hyalellidae</taxon>
        <taxon>Hyalella</taxon>
    </lineage>
</organism>
<sequence length="417" mass="47653">MNFDPLLLNILFMDPETLTKHSELGWKREETKSAQLAPEEDEVVPKKSNKRRFHEDIEKNKFDATSFDATKFDATKFDASKFDATKFDTNKFDATKFDATKFDTNKFDSTKFDATKFDINKLEATKFDATKFDINKFDATKFDATKFDATKFDINKFDATKFDATKFDASKCESTELNATKFNSFFPLSFPSFNRDRGMGYQHSEETFPSKKISDNRCLRLPLSSSGNSEMPPMIFPNFNQARSGQSRFSVVKTENVTPNYRPILPALPFHNFHPLFPSWLGEGFPPLLLPPVNATSDSSLVSNVVQCDTKVGESEVQKPDNLMQKHVNLTYIAASPSSPVSVDGSDVTSDDATEAKRKRNNEAAKKSRDARREKEDRIAIKTVVLQLENSKLREQYELLYHEYQRKKKIIESLNLR</sequence>
<protein>
    <submittedName>
        <fullName evidence="9 10">Uncharacterized protein LOC108681861</fullName>
    </submittedName>
</protein>
<dbReference type="RefSeq" id="XP_047735681.1">
    <property type="nucleotide sequence ID" value="XM_047879725.1"/>
</dbReference>
<dbReference type="RefSeq" id="XP_047735683.1">
    <property type="nucleotide sequence ID" value="XM_047879727.1"/>
</dbReference>
<evidence type="ECO:0000313" key="11">
    <source>
        <dbReference type="RefSeq" id="XP_047735682.1"/>
    </source>
</evidence>
<evidence type="ECO:0000256" key="3">
    <source>
        <dbReference type="ARBA" id="ARBA00023125"/>
    </source>
</evidence>
<reference evidence="9 10" key="1">
    <citation type="submission" date="2025-04" db="UniProtKB">
        <authorList>
            <consortium name="RefSeq"/>
        </authorList>
    </citation>
    <scope>IDENTIFICATION</scope>
    <source>
        <tissue evidence="9 10">Whole organism</tissue>
    </source>
</reference>
<name>A0A8B7PKB6_HYAAZ</name>
<evidence type="ECO:0000259" key="7">
    <source>
        <dbReference type="PROSITE" id="PS50217"/>
    </source>
</evidence>
<feature type="compositionally biased region" description="Low complexity" evidence="6">
    <location>
        <begin position="338"/>
        <end position="348"/>
    </location>
</feature>
<dbReference type="KEGG" id="hazt:108681861"/>
<feature type="region of interest" description="Disordered" evidence="6">
    <location>
        <begin position="29"/>
        <end position="50"/>
    </location>
</feature>
<dbReference type="OrthoDB" id="8300706at2759"/>
<evidence type="ECO:0000256" key="1">
    <source>
        <dbReference type="ARBA" id="ARBA00004123"/>
    </source>
</evidence>
<dbReference type="Proteomes" id="UP000694843">
    <property type="component" value="Unplaced"/>
</dbReference>
<dbReference type="RefSeq" id="XP_018026425.1">
    <property type="nucleotide sequence ID" value="XM_018170936.2"/>
</dbReference>
<dbReference type="CDD" id="cd14695">
    <property type="entry name" value="bZIP_HLF"/>
    <property type="match status" value="1"/>
</dbReference>
<dbReference type="GO" id="GO:0000978">
    <property type="term" value="F:RNA polymerase II cis-regulatory region sequence-specific DNA binding"/>
    <property type="evidence" value="ECO:0007669"/>
    <property type="project" value="TreeGrafter"/>
</dbReference>
<accession>A0A8B7PKB6</accession>
<dbReference type="InterPro" id="IPR046347">
    <property type="entry name" value="bZIP_sf"/>
</dbReference>
<dbReference type="RefSeq" id="XP_047735682.1">
    <property type="nucleotide sequence ID" value="XM_047879726.1"/>
</dbReference>
<evidence type="ECO:0000256" key="4">
    <source>
        <dbReference type="ARBA" id="ARBA00023163"/>
    </source>
</evidence>
<feature type="domain" description="BZIP" evidence="7">
    <location>
        <begin position="351"/>
        <end position="414"/>
    </location>
</feature>
<gene>
    <name evidence="9 10 11 12 13" type="primary">LOC108681861</name>
</gene>
<evidence type="ECO:0000313" key="13">
    <source>
        <dbReference type="RefSeq" id="XP_047735684.1"/>
    </source>
</evidence>
<evidence type="ECO:0000256" key="6">
    <source>
        <dbReference type="SAM" id="MobiDB-lite"/>
    </source>
</evidence>
<dbReference type="InterPro" id="IPR040223">
    <property type="entry name" value="PAR_bZIP"/>
</dbReference>
<evidence type="ECO:0000256" key="5">
    <source>
        <dbReference type="ARBA" id="ARBA00023242"/>
    </source>
</evidence>
<dbReference type="Pfam" id="PF07716">
    <property type="entry name" value="bZIP_2"/>
    <property type="match status" value="1"/>
</dbReference>
<keyword evidence="4" id="KW-0804">Transcription</keyword>
<dbReference type="SUPFAM" id="SSF57959">
    <property type="entry name" value="Leucine zipper domain"/>
    <property type="match status" value="1"/>
</dbReference>
<evidence type="ECO:0000256" key="2">
    <source>
        <dbReference type="ARBA" id="ARBA00023015"/>
    </source>
</evidence>
<dbReference type="AlphaFoldDB" id="A0A8B7PKB6"/>
<evidence type="ECO:0000313" key="10">
    <source>
        <dbReference type="RefSeq" id="XP_047735681.1"/>
    </source>
</evidence>